<sequence>MGGRFDPQRVAWCRRVAGARFRLTPGRVLLLLCGLGALLQNPRLVLVWGVVFGAILAWQHLRSMRS</sequence>
<protein>
    <submittedName>
        <fullName evidence="2">Uncharacterized protein</fullName>
    </submittedName>
</protein>
<keyword evidence="3" id="KW-1185">Reference proteome</keyword>
<reference evidence="3" key="1">
    <citation type="submission" date="2017-05" db="EMBL/GenBank/DDBJ databases">
        <authorList>
            <person name="Macchi M."/>
            <person name="Festa S."/>
            <person name="Coppotelli B.M."/>
            <person name="Morelli I.S."/>
        </authorList>
    </citation>
    <scope>NUCLEOTIDE SEQUENCE [LARGE SCALE GENOMIC DNA]</scope>
    <source>
        <strain evidence="3">I</strain>
    </source>
</reference>
<dbReference type="Proteomes" id="UP000196655">
    <property type="component" value="Unassembled WGS sequence"/>
</dbReference>
<name>A0A211Z2Y5_9PROT</name>
<evidence type="ECO:0000313" key="2">
    <source>
        <dbReference type="EMBL" id="OWJ59477.1"/>
    </source>
</evidence>
<evidence type="ECO:0000313" key="3">
    <source>
        <dbReference type="Proteomes" id="UP000196655"/>
    </source>
</evidence>
<dbReference type="AlphaFoldDB" id="A0A211Z2Y5"/>
<accession>A0A211Z2Y5</accession>
<comment type="caution">
    <text evidence="2">The sequence shown here is derived from an EMBL/GenBank/DDBJ whole genome shotgun (WGS) entry which is preliminary data.</text>
</comment>
<keyword evidence="1" id="KW-0812">Transmembrane</keyword>
<keyword evidence="1" id="KW-0472">Membrane</keyword>
<feature type="transmembrane region" description="Helical" evidence="1">
    <location>
        <begin position="45"/>
        <end position="61"/>
    </location>
</feature>
<keyword evidence="1" id="KW-1133">Transmembrane helix</keyword>
<evidence type="ECO:0000256" key="1">
    <source>
        <dbReference type="SAM" id="Phobius"/>
    </source>
</evidence>
<gene>
    <name evidence="2" type="ORF">BWR60_32205</name>
</gene>
<proteinExistence type="predicted"/>
<feature type="transmembrane region" description="Helical" evidence="1">
    <location>
        <begin position="21"/>
        <end position="39"/>
    </location>
</feature>
<dbReference type="EMBL" id="NHON01000117">
    <property type="protein sequence ID" value="OWJ59477.1"/>
    <property type="molecule type" value="Genomic_DNA"/>
</dbReference>
<organism evidence="2 3">
    <name type="scientific">Inquilinus limosus</name>
    <dbReference type="NCBI Taxonomy" id="171674"/>
    <lineage>
        <taxon>Bacteria</taxon>
        <taxon>Pseudomonadati</taxon>
        <taxon>Pseudomonadota</taxon>
        <taxon>Alphaproteobacteria</taxon>
        <taxon>Rhodospirillales</taxon>
        <taxon>Rhodospirillaceae</taxon>
        <taxon>Inquilinus</taxon>
    </lineage>
</organism>